<reference evidence="1 2" key="1">
    <citation type="journal article" date="2019" name="Nat. Ecol. Evol.">
        <title>Megaphylogeny resolves global patterns of mushroom evolution.</title>
        <authorList>
            <person name="Varga T."/>
            <person name="Krizsan K."/>
            <person name="Foldi C."/>
            <person name="Dima B."/>
            <person name="Sanchez-Garcia M."/>
            <person name="Sanchez-Ramirez S."/>
            <person name="Szollosi G.J."/>
            <person name="Szarkandi J.G."/>
            <person name="Papp V."/>
            <person name="Albert L."/>
            <person name="Andreopoulos W."/>
            <person name="Angelini C."/>
            <person name="Antonin V."/>
            <person name="Barry K.W."/>
            <person name="Bougher N.L."/>
            <person name="Buchanan P."/>
            <person name="Buyck B."/>
            <person name="Bense V."/>
            <person name="Catcheside P."/>
            <person name="Chovatia M."/>
            <person name="Cooper J."/>
            <person name="Damon W."/>
            <person name="Desjardin D."/>
            <person name="Finy P."/>
            <person name="Geml J."/>
            <person name="Haridas S."/>
            <person name="Hughes K."/>
            <person name="Justo A."/>
            <person name="Karasinski D."/>
            <person name="Kautmanova I."/>
            <person name="Kiss B."/>
            <person name="Kocsube S."/>
            <person name="Kotiranta H."/>
            <person name="LaButti K.M."/>
            <person name="Lechner B.E."/>
            <person name="Liimatainen K."/>
            <person name="Lipzen A."/>
            <person name="Lukacs Z."/>
            <person name="Mihaltcheva S."/>
            <person name="Morgado L.N."/>
            <person name="Niskanen T."/>
            <person name="Noordeloos M.E."/>
            <person name="Ohm R.A."/>
            <person name="Ortiz-Santana B."/>
            <person name="Ovrebo C."/>
            <person name="Racz N."/>
            <person name="Riley R."/>
            <person name="Savchenko A."/>
            <person name="Shiryaev A."/>
            <person name="Soop K."/>
            <person name="Spirin V."/>
            <person name="Szebenyi C."/>
            <person name="Tomsovsky M."/>
            <person name="Tulloss R.E."/>
            <person name="Uehling J."/>
            <person name="Grigoriev I.V."/>
            <person name="Vagvolgyi C."/>
            <person name="Papp T."/>
            <person name="Martin F.M."/>
            <person name="Miettinen O."/>
            <person name="Hibbett D.S."/>
            <person name="Nagy L.G."/>
        </authorList>
    </citation>
    <scope>NUCLEOTIDE SEQUENCE [LARGE SCALE GENOMIC DNA]</scope>
    <source>
        <strain evidence="1 2">NL-1719</strain>
    </source>
</reference>
<dbReference type="EMBL" id="ML208371">
    <property type="protein sequence ID" value="TFK67644.1"/>
    <property type="molecule type" value="Genomic_DNA"/>
</dbReference>
<organism evidence="1 2">
    <name type="scientific">Pluteus cervinus</name>
    <dbReference type="NCBI Taxonomy" id="181527"/>
    <lineage>
        <taxon>Eukaryota</taxon>
        <taxon>Fungi</taxon>
        <taxon>Dikarya</taxon>
        <taxon>Basidiomycota</taxon>
        <taxon>Agaricomycotina</taxon>
        <taxon>Agaricomycetes</taxon>
        <taxon>Agaricomycetidae</taxon>
        <taxon>Agaricales</taxon>
        <taxon>Pluteineae</taxon>
        <taxon>Pluteaceae</taxon>
        <taxon>Pluteus</taxon>
    </lineage>
</organism>
<keyword evidence="2" id="KW-1185">Reference proteome</keyword>
<gene>
    <name evidence="1" type="ORF">BDN72DRAFT_859016</name>
</gene>
<dbReference type="Proteomes" id="UP000308600">
    <property type="component" value="Unassembled WGS sequence"/>
</dbReference>
<protein>
    <submittedName>
        <fullName evidence="1">Uncharacterized protein</fullName>
    </submittedName>
</protein>
<evidence type="ECO:0000313" key="1">
    <source>
        <dbReference type="EMBL" id="TFK67644.1"/>
    </source>
</evidence>
<accession>A0ACD3APQ9</accession>
<name>A0ACD3APQ9_9AGAR</name>
<proteinExistence type="predicted"/>
<evidence type="ECO:0000313" key="2">
    <source>
        <dbReference type="Proteomes" id="UP000308600"/>
    </source>
</evidence>
<sequence length="1099" mass="116225">MSTTTQILFNSPALHSLKRDQLVKLCKVHSIKASGKNVELIERLKDHALTLPKDAPLSVAARSEEFAGEEENKENEGTTTRIPSVPRPSEHWEVMECIEEEDEKSSQGTLNSLRSFNGNKATSEFGTGPSKENSVGSSIRALATSLGLKRANNSNDSASSKRSLLSYFPQPPEDELILHAIPYDQLPPPPSPIQTDHLTFTPPPPPITPLPLEDAEPLPGHYLRPGLPAPDNARLSLGLGLTAPITPSRKDQPTTTIRLISNPTYPTTNTDKIVSAKGEGYFGTPKLQPFQTDFDLVMASPSSGDDAPGFGFGGFGSLSSWPPPASAIDEGGIYPKLPMEEIFPVVQMSATPASTSAMASEVMKVDNIPGAFSMDQPLSPLPPPPKVVEPFVFGSPQHNVTAIQFSQAAANVLAEMNARLLQEGVTPINTEILRKLRPAGSSTIISSLDADDEKRPVRGMPGFAKRGEIKEKFDKLHEEEFKKMQSIVDVVKRRPPKKATLELLGTSAAGRKRKSNVLAEDGPLEESRSKRVSTANANVKTRVISSSRRALPGAFGEDDDDDEQREDDDRGGKRVRVNSDEGSSPEADSGKSLEKEDEDIKLKEKEREAIKRRLEMNKSRRRSSLAAARTGRPSIGGTGGPRPSGTRVSMGKRNVLVKPKPKPGRFGFFSSAKSIVASVLNRGKSSSKPTTTTTVTPSPMPKASSSMDGDTKSGKASGKEIKEKPSSQPSGIPQPEKKASISGPARPPSQSSATASGSLRLPSGSQSSIATVKDHGTAKTASSRARSPLPSSFGFGSSSSRSMTTSATKDGSSVGVSSIGTRTSLLSGKPSSTGVGSFGFKKTSISGPLAATAKSTSSTRSSSMRTSNSGSRLLAPTASSLAKATRASAGKALRPMTTNAAVVPSSEQKNTVDAQAQDSKDDAENKKPKTSPFSPTRPGMIFSQPLQVPADSRIPSPTRPGAAVIIPAEKSRDRIKPAPGRKPRISRSKVIAKLASQRAASGSGGPFSSGSAVPSSLSSSVGLAPKAGRTRSSLGVKAHKRSSYAGGAAGGVEENVLMSAKKRARQSEYYARRRSKLASSPAVGGDTTTHEETDMDIDE</sequence>